<dbReference type="GO" id="GO:0008199">
    <property type="term" value="F:ferric iron binding"/>
    <property type="evidence" value="ECO:0007669"/>
    <property type="project" value="InterPro"/>
</dbReference>
<reference evidence="5 6" key="1">
    <citation type="submission" date="2017-04" db="EMBL/GenBank/DDBJ databases">
        <authorList>
            <person name="Afonso C.L."/>
            <person name="Miller P.J."/>
            <person name="Scott M.A."/>
            <person name="Spackman E."/>
            <person name="Goraichik I."/>
            <person name="Dimitrov K.M."/>
            <person name="Suarez D.L."/>
            <person name="Swayne D.E."/>
        </authorList>
    </citation>
    <scope>NUCLEOTIDE SEQUENCE [LARGE SCALE GENOMIC DNA]</scope>
    <source>
        <strain evidence="5 6">A2P</strain>
    </source>
</reference>
<dbReference type="RefSeq" id="WP_085091914.1">
    <property type="nucleotide sequence ID" value="NZ_FXAK01000010.1"/>
</dbReference>
<feature type="domain" description="Intradiol ring-cleavage dioxygenases" evidence="4">
    <location>
        <begin position="36"/>
        <end position="176"/>
    </location>
</feature>
<dbReference type="Pfam" id="PF00775">
    <property type="entry name" value="Dioxygenase_C"/>
    <property type="match status" value="1"/>
</dbReference>
<dbReference type="InterPro" id="IPR000627">
    <property type="entry name" value="Intradiol_dOase_C"/>
</dbReference>
<accession>A0A1X7HQR3</accession>
<keyword evidence="2 5" id="KW-0223">Dioxygenase</keyword>
<evidence type="ECO:0000256" key="2">
    <source>
        <dbReference type="ARBA" id="ARBA00022964"/>
    </source>
</evidence>
<organism evidence="5 6">
    <name type="scientific">Azospirillum oryzae</name>
    <dbReference type="NCBI Taxonomy" id="286727"/>
    <lineage>
        <taxon>Bacteria</taxon>
        <taxon>Pseudomonadati</taxon>
        <taxon>Pseudomonadota</taxon>
        <taxon>Alphaproteobacteria</taxon>
        <taxon>Rhodospirillales</taxon>
        <taxon>Azospirillaceae</taxon>
        <taxon>Azospirillum</taxon>
    </lineage>
</organism>
<comment type="similarity">
    <text evidence="1">Belongs to the intradiol ring-cleavage dioxygenase family.</text>
</comment>
<evidence type="ECO:0000313" key="6">
    <source>
        <dbReference type="Proteomes" id="UP000192936"/>
    </source>
</evidence>
<evidence type="ECO:0000259" key="4">
    <source>
        <dbReference type="Pfam" id="PF00775"/>
    </source>
</evidence>
<dbReference type="AlphaFoldDB" id="A0A1X7HQR3"/>
<dbReference type="InterPro" id="IPR015889">
    <property type="entry name" value="Intradiol_dOase_core"/>
</dbReference>
<dbReference type="InterPro" id="IPR012786">
    <property type="entry name" value="Protocat_dOase_a"/>
</dbReference>
<proteinExistence type="inferred from homology"/>
<sequence length="185" mass="20177">MSQMLKQTPSQTVGPYFAYAWTPELYGRRPLATNRLATRDTPGEHIRIEGVVYDGEGAPIRDCVVEIWQAGADGRHAPGAAGFGRCGTDDAGHYFFDTVKPGVCDPGHAPHIAVTVFARGMLSHLFTRLHFSDETAANAADPVLTTVPADRRDTLIARRAEVPGGVVYRFDIRLQGEGETVFFDC</sequence>
<evidence type="ECO:0000256" key="1">
    <source>
        <dbReference type="ARBA" id="ARBA00007825"/>
    </source>
</evidence>
<protein>
    <submittedName>
        <fullName evidence="5">Protocatechuate 3,4-dioxygenase, alpha subunit</fullName>
    </submittedName>
</protein>
<dbReference type="CDD" id="cd03463">
    <property type="entry name" value="3_4-PCD_alpha"/>
    <property type="match status" value="1"/>
</dbReference>
<name>A0A1X7HQR3_9PROT</name>
<evidence type="ECO:0000256" key="3">
    <source>
        <dbReference type="ARBA" id="ARBA00023002"/>
    </source>
</evidence>
<keyword evidence="3" id="KW-0560">Oxidoreductase</keyword>
<dbReference type="NCBIfam" id="TIGR02423">
    <property type="entry name" value="protocat_alph"/>
    <property type="match status" value="1"/>
</dbReference>
<dbReference type="OrthoDB" id="9805815at2"/>
<dbReference type="STRING" id="286727.SAMN02982917_0086"/>
<dbReference type="EMBL" id="FXAK01000010">
    <property type="protein sequence ID" value="SMF91042.1"/>
    <property type="molecule type" value="Genomic_DNA"/>
</dbReference>
<dbReference type="Gene3D" id="2.60.130.10">
    <property type="entry name" value="Aromatic compound dioxygenase"/>
    <property type="match status" value="1"/>
</dbReference>
<gene>
    <name evidence="5" type="ORF">SAMN02982917_0086</name>
</gene>
<dbReference type="InterPro" id="IPR050770">
    <property type="entry name" value="Intradiol_RC_Dioxygenase"/>
</dbReference>
<dbReference type="PANTHER" id="PTHR33711:SF9">
    <property type="entry name" value="PROTOCATECHUATE 3,4-DIOXYGENASE ALPHA CHAIN"/>
    <property type="match status" value="1"/>
</dbReference>
<evidence type="ECO:0000313" key="5">
    <source>
        <dbReference type="EMBL" id="SMF91042.1"/>
    </source>
</evidence>
<dbReference type="PANTHER" id="PTHR33711">
    <property type="entry name" value="DIOXYGENASE, PUTATIVE (AFU_ORTHOLOGUE AFUA_2G02910)-RELATED"/>
    <property type="match status" value="1"/>
</dbReference>
<dbReference type="SUPFAM" id="SSF49482">
    <property type="entry name" value="Aromatic compound dioxygenase"/>
    <property type="match status" value="1"/>
</dbReference>
<dbReference type="Proteomes" id="UP000192936">
    <property type="component" value="Unassembled WGS sequence"/>
</dbReference>
<dbReference type="GO" id="GO:0018578">
    <property type="term" value="F:protocatechuate 3,4-dioxygenase activity"/>
    <property type="evidence" value="ECO:0007669"/>
    <property type="project" value="InterPro"/>
</dbReference>